<dbReference type="Gene3D" id="1.25.40.20">
    <property type="entry name" value="Ankyrin repeat-containing domain"/>
    <property type="match status" value="2"/>
</dbReference>
<dbReference type="SMART" id="SM00248">
    <property type="entry name" value="ANK"/>
    <property type="match status" value="6"/>
</dbReference>
<dbReference type="PROSITE" id="PS50011">
    <property type="entry name" value="PROTEIN_KINASE_DOM"/>
    <property type="match status" value="1"/>
</dbReference>
<keyword evidence="2" id="KW-0040">ANK repeat</keyword>
<dbReference type="InterPro" id="IPR051681">
    <property type="entry name" value="Ser/Thr_Kinases-Pseudokinases"/>
</dbReference>
<dbReference type="GO" id="GO:0004674">
    <property type="term" value="F:protein serine/threonine kinase activity"/>
    <property type="evidence" value="ECO:0007669"/>
    <property type="project" value="TreeGrafter"/>
</dbReference>
<dbReference type="AlphaFoldDB" id="A0A5J5F538"/>
<dbReference type="SUPFAM" id="SSF56112">
    <property type="entry name" value="Protein kinase-like (PK-like)"/>
    <property type="match status" value="1"/>
</dbReference>
<dbReference type="Pfam" id="PF13857">
    <property type="entry name" value="Ank_5"/>
    <property type="match status" value="1"/>
</dbReference>
<dbReference type="PANTHER" id="PTHR44329:SF214">
    <property type="entry name" value="PROTEIN KINASE DOMAIN-CONTAINING PROTEIN"/>
    <property type="match status" value="1"/>
</dbReference>
<evidence type="ECO:0000259" key="3">
    <source>
        <dbReference type="PROSITE" id="PS50011"/>
    </source>
</evidence>
<dbReference type="OrthoDB" id="626167at2759"/>
<dbReference type="PANTHER" id="PTHR44329">
    <property type="entry name" value="SERINE/THREONINE-PROTEIN KINASE TNNI3K-RELATED"/>
    <property type="match status" value="1"/>
</dbReference>
<dbReference type="InterPro" id="IPR000719">
    <property type="entry name" value="Prot_kinase_dom"/>
</dbReference>
<dbReference type="PROSITE" id="PS50088">
    <property type="entry name" value="ANK_REPEAT"/>
    <property type="match status" value="1"/>
</dbReference>
<dbReference type="CDD" id="cd00180">
    <property type="entry name" value="PKc"/>
    <property type="match status" value="1"/>
</dbReference>
<comment type="caution">
    <text evidence="4">The sequence shown here is derived from an EMBL/GenBank/DDBJ whole genome shotgun (WGS) entry which is preliminary data.</text>
</comment>
<name>A0A5J5F538_9PEZI</name>
<feature type="repeat" description="ANK" evidence="2">
    <location>
        <begin position="608"/>
        <end position="640"/>
    </location>
</feature>
<dbReference type="Pfam" id="PF00069">
    <property type="entry name" value="Pkinase"/>
    <property type="match status" value="1"/>
</dbReference>
<keyword evidence="5" id="KW-1185">Reference proteome</keyword>
<reference evidence="4 5" key="1">
    <citation type="submission" date="2019-09" db="EMBL/GenBank/DDBJ databases">
        <title>Draft genome of the ectomycorrhizal ascomycete Sphaerosporella brunnea.</title>
        <authorList>
            <consortium name="DOE Joint Genome Institute"/>
            <person name="Benucci G.M."/>
            <person name="Marozzi G."/>
            <person name="Antonielli L."/>
            <person name="Sanchez S."/>
            <person name="Marco P."/>
            <person name="Wang X."/>
            <person name="Falini L.B."/>
            <person name="Barry K."/>
            <person name="Haridas S."/>
            <person name="Lipzen A."/>
            <person name="Labutti K."/>
            <person name="Grigoriev I.V."/>
            <person name="Murat C."/>
            <person name="Martin F."/>
            <person name="Albertini E."/>
            <person name="Donnini D."/>
            <person name="Bonito G."/>
        </authorList>
    </citation>
    <scope>NUCLEOTIDE SEQUENCE [LARGE SCALE GENOMIC DNA]</scope>
    <source>
        <strain evidence="4 5">Sb_GMNB300</strain>
    </source>
</reference>
<dbReference type="PROSITE" id="PS50297">
    <property type="entry name" value="ANK_REP_REGION"/>
    <property type="match status" value="1"/>
</dbReference>
<dbReference type="InterPro" id="IPR002110">
    <property type="entry name" value="Ankyrin_rpt"/>
</dbReference>
<sequence length="1142" mass="125667">MDITTTPTTTTITWGFESRTPSSILTPCSAVLAPASSTLNTLTSFVKAANSLGASPSISYNTVAILGEGATFRVEKASTADRWIAVKRTKLPRQGSESDPTLARRLRSVLLELQVLTYQPLQGHPNIIQLISWAWEDYENGYSPSLLMELAEMGTLSSFLRMSTIGESQKWKFCIGISLGLEALHLHGIAHGDVKLDNVLVSGDASSASYAAKLSDFGSARFCADVPDFSPMSIYAGTPMYSAPEVHQQSASQRIPPKNYPLCDVFSYGLCCFEIFYNGRRYSDAHGAEKFRHILMNGGLAVELPVSEDADPLIKCSKELLQSLPCCREIICKIFEATLATSPAARLAHGWEQIRELGQQNFGITAATSIEGGVCKQLITSPFHKNGFLEAFEELDGEVNDFSLLFNYESLSGVLGGGNVETQILEDHRKALELQSNSSVQIQGKIAFEIAFANAVGFGCSKNNCKKMLFWLKKSAELGYQPALMFGRRAFEANSQAVPGIFPPEPSEASRGVTNDAQTFSQMVRTAWLQSLRDKVLGILGSPFNAPSFFSSRADHIYEVFQKHAYPPEHRFRDGYQQVHILAAMGWKTELEVLINGNPTLMAAKTAKSETPLLLACKAGQLTVVQWLLRNGSDPSLKDGDGLCPLHFLFAFSAEDWEEAALSLLAAGALVGEKPEKRTRLILEPVFLELSGTPSCWAALTRNPPILRFLLAHGAEFDMQFLWIGTQLVCPEILKITVPIVKASGTVIYGASLYGGLGEASRDYMTHSLLTVWTIHGAGTHQAYAHCVDLFRSFGFAEWVPGDPATTPVQWAARRRDLHLLDVLLSRGFKLTSPNTPTFVDNFSTSVFNPIYDIQDEDDILPLLEVLNKHEVLTSPTPRAPTYNLLKYALAYDVRPDIVLPFLLEHGHRVIGTDSWGRTALHYAVSVEAIRPLMEHGAGGYLNVANTEPCNKGYPPCCGIYTHQCFTPVFGAISSGRNRDLVREFLIQGATEVMPGEHFRTVFHEAIILQQNDQDPAKMVSLLLTFEKCLRVINNVDYQGATALQYAVVLGAPELVRILAEAPGASLQTTNYVPLPQELAYHFLKFPPWFVIPGDFPAAVKCPDSVKYNCSRTTCNISVYRKKLLEIKEFLEAKSEASPNIA</sequence>
<gene>
    <name evidence="4" type="ORF">FN846DRAFT_904410</name>
</gene>
<dbReference type="InterPro" id="IPR011009">
    <property type="entry name" value="Kinase-like_dom_sf"/>
</dbReference>
<dbReference type="Gene3D" id="1.10.510.10">
    <property type="entry name" value="Transferase(Phosphotransferase) domain 1"/>
    <property type="match status" value="1"/>
</dbReference>
<proteinExistence type="inferred from homology"/>
<dbReference type="InParanoid" id="A0A5J5F538"/>
<evidence type="ECO:0000313" key="5">
    <source>
        <dbReference type="Proteomes" id="UP000326924"/>
    </source>
</evidence>
<dbReference type="GO" id="GO:0005524">
    <property type="term" value="F:ATP binding"/>
    <property type="evidence" value="ECO:0007669"/>
    <property type="project" value="InterPro"/>
</dbReference>
<dbReference type="InterPro" id="IPR036770">
    <property type="entry name" value="Ankyrin_rpt-contain_sf"/>
</dbReference>
<dbReference type="EMBL" id="VXIS01000037">
    <property type="protein sequence ID" value="KAA8911288.1"/>
    <property type="molecule type" value="Genomic_DNA"/>
</dbReference>
<dbReference type="InterPro" id="IPR008271">
    <property type="entry name" value="Ser/Thr_kinase_AS"/>
</dbReference>
<comment type="similarity">
    <text evidence="1">Belongs to the protein kinase superfamily. TKL Ser/Thr protein kinase family.</text>
</comment>
<organism evidence="4 5">
    <name type="scientific">Sphaerosporella brunnea</name>
    <dbReference type="NCBI Taxonomy" id="1250544"/>
    <lineage>
        <taxon>Eukaryota</taxon>
        <taxon>Fungi</taxon>
        <taxon>Dikarya</taxon>
        <taxon>Ascomycota</taxon>
        <taxon>Pezizomycotina</taxon>
        <taxon>Pezizomycetes</taxon>
        <taxon>Pezizales</taxon>
        <taxon>Pyronemataceae</taxon>
        <taxon>Sphaerosporella</taxon>
    </lineage>
</organism>
<dbReference type="SUPFAM" id="SSF48403">
    <property type="entry name" value="Ankyrin repeat"/>
    <property type="match status" value="2"/>
</dbReference>
<evidence type="ECO:0000256" key="2">
    <source>
        <dbReference type="PROSITE-ProRule" id="PRU00023"/>
    </source>
</evidence>
<evidence type="ECO:0000256" key="1">
    <source>
        <dbReference type="ARBA" id="ARBA00005843"/>
    </source>
</evidence>
<feature type="domain" description="Protein kinase" evidence="3">
    <location>
        <begin position="60"/>
        <end position="352"/>
    </location>
</feature>
<dbReference type="PROSITE" id="PS00108">
    <property type="entry name" value="PROTEIN_KINASE_ST"/>
    <property type="match status" value="1"/>
</dbReference>
<protein>
    <recommendedName>
        <fullName evidence="3">Protein kinase domain-containing protein</fullName>
    </recommendedName>
</protein>
<accession>A0A5J5F538</accession>
<dbReference type="SMART" id="SM00220">
    <property type="entry name" value="S_TKc"/>
    <property type="match status" value="1"/>
</dbReference>
<dbReference type="Proteomes" id="UP000326924">
    <property type="component" value="Unassembled WGS sequence"/>
</dbReference>
<evidence type="ECO:0000313" key="4">
    <source>
        <dbReference type="EMBL" id="KAA8911288.1"/>
    </source>
</evidence>